<evidence type="ECO:0000313" key="2">
    <source>
        <dbReference type="EMBL" id="RFA95995.1"/>
    </source>
</evidence>
<protein>
    <recommendedName>
        <fullName evidence="6">VIT family protein</fullName>
    </recommendedName>
</protein>
<feature type="transmembrane region" description="Helical" evidence="1">
    <location>
        <begin position="114"/>
        <end position="133"/>
    </location>
</feature>
<proteinExistence type="predicted"/>
<dbReference type="EMBL" id="NMUE01000008">
    <property type="protein sequence ID" value="RFA97180.1"/>
    <property type="molecule type" value="Genomic_DNA"/>
</dbReference>
<gene>
    <name evidence="3" type="ORF">CGL51_03890</name>
    <name evidence="2" type="ORF">CGL52_11915</name>
</gene>
<keyword evidence="1" id="KW-0812">Transmembrane</keyword>
<dbReference type="RefSeq" id="WP_116420756.1">
    <property type="nucleotide sequence ID" value="NZ_NMUE01000008.1"/>
</dbReference>
<reference evidence="4 5" key="1">
    <citation type="submission" date="2017-07" db="EMBL/GenBank/DDBJ databases">
        <title>Draft genome sequence of aerobic hyperthermophilic archaea, Pyrobaculum aerophilum YKB31 and YKB32.</title>
        <authorList>
            <person name="Mochizuki T."/>
            <person name="Berliner A.J."/>
            <person name="Yoshida-Takashima Y."/>
            <person name="Takaki Y."/>
            <person name="Nunoura T."/>
            <person name="Takai K."/>
        </authorList>
    </citation>
    <scope>NUCLEOTIDE SEQUENCE [LARGE SCALE GENOMIC DNA]</scope>
    <source>
        <strain evidence="3 5">YKB31</strain>
        <strain evidence="2 4">YKB32</strain>
    </source>
</reference>
<evidence type="ECO:0000256" key="1">
    <source>
        <dbReference type="SAM" id="Phobius"/>
    </source>
</evidence>
<evidence type="ECO:0000313" key="4">
    <source>
        <dbReference type="Proteomes" id="UP000256877"/>
    </source>
</evidence>
<keyword evidence="1" id="KW-0472">Membrane</keyword>
<comment type="caution">
    <text evidence="3">The sequence shown here is derived from an EMBL/GenBank/DDBJ whole genome shotgun (WGS) entry which is preliminary data.</text>
</comment>
<evidence type="ECO:0000313" key="5">
    <source>
        <dbReference type="Proteomes" id="UP000257123"/>
    </source>
</evidence>
<evidence type="ECO:0008006" key="6">
    <source>
        <dbReference type="Google" id="ProtNLM"/>
    </source>
</evidence>
<dbReference type="Proteomes" id="UP000256877">
    <property type="component" value="Unassembled WGS sequence"/>
</dbReference>
<feature type="transmembrane region" description="Helical" evidence="1">
    <location>
        <begin position="84"/>
        <end position="108"/>
    </location>
</feature>
<accession>A0A371R135</accession>
<evidence type="ECO:0000313" key="3">
    <source>
        <dbReference type="EMBL" id="RFA97180.1"/>
    </source>
</evidence>
<feature type="transmembrane region" description="Helical" evidence="1">
    <location>
        <begin position="140"/>
        <end position="163"/>
    </location>
</feature>
<dbReference type="AlphaFoldDB" id="A0A371R135"/>
<dbReference type="Proteomes" id="UP000257123">
    <property type="component" value="Unassembled WGS sequence"/>
</dbReference>
<organism evidence="3 5">
    <name type="scientific">Pyrobaculum aerophilum</name>
    <dbReference type="NCBI Taxonomy" id="13773"/>
    <lineage>
        <taxon>Archaea</taxon>
        <taxon>Thermoproteota</taxon>
        <taxon>Thermoprotei</taxon>
        <taxon>Thermoproteales</taxon>
        <taxon>Thermoproteaceae</taxon>
        <taxon>Pyrobaculum</taxon>
    </lineage>
</organism>
<keyword evidence="1" id="KW-1133">Transmembrane helix</keyword>
<feature type="transmembrane region" description="Helical" evidence="1">
    <location>
        <begin position="29"/>
        <end position="52"/>
    </location>
</feature>
<sequence length="164" mass="17402">MRYLVLGAIDGIITAGTLSASLLLKGGQISLDLALSIAVVVATINSLTVFVAEYSHQMKEVREYAYKLSLKEEQRGWTLLHTRALYSTVLSALANFAASFSGGLIILIPAYFTPHGAMAAVAAAIVMTSLVLAGRSWREFVELAIMISLAVAAGLAVGLMFPII</sequence>
<name>A0A371R135_9CREN</name>
<dbReference type="OrthoDB" id="28820at2157"/>
<dbReference type="EMBL" id="NMUF01000046">
    <property type="protein sequence ID" value="RFA95995.1"/>
    <property type="molecule type" value="Genomic_DNA"/>
</dbReference>